<feature type="region of interest" description="Disordered" evidence="1">
    <location>
        <begin position="30"/>
        <end position="54"/>
    </location>
</feature>
<proteinExistence type="predicted"/>
<dbReference type="EMBL" id="DMAI01000159">
    <property type="protein sequence ID" value="HAE47827.1"/>
    <property type="molecule type" value="Genomic_DNA"/>
</dbReference>
<reference evidence="2 3" key="1">
    <citation type="journal article" date="2018" name="Nat. Biotechnol.">
        <title>A standardized bacterial taxonomy based on genome phylogeny substantially revises the tree of life.</title>
        <authorList>
            <person name="Parks D.H."/>
            <person name="Chuvochina M."/>
            <person name="Waite D.W."/>
            <person name="Rinke C."/>
            <person name="Skarshewski A."/>
            <person name="Chaumeil P.A."/>
            <person name="Hugenholtz P."/>
        </authorList>
    </citation>
    <scope>NUCLEOTIDE SEQUENCE [LARGE SCALE GENOMIC DNA]</scope>
    <source>
        <strain evidence="2">UBA8739</strain>
    </source>
</reference>
<comment type="caution">
    <text evidence="2">The sequence shown here is derived from an EMBL/GenBank/DDBJ whole genome shotgun (WGS) entry which is preliminary data.</text>
</comment>
<sequence>KRLPLAGGWTRVRDMPAPEGRSFVAAWKADGRPTQAPGDATARRHRGSAKEQGR</sequence>
<dbReference type="Proteomes" id="UP000257706">
    <property type="component" value="Unassembled WGS sequence"/>
</dbReference>
<accession>A0A3B9IKJ5</accession>
<dbReference type="AlphaFoldDB" id="A0A3B9IKJ5"/>
<evidence type="ECO:0000313" key="3">
    <source>
        <dbReference type="Proteomes" id="UP000257706"/>
    </source>
</evidence>
<organism evidence="2 3">
    <name type="scientific">Tistrella mobilis</name>
    <dbReference type="NCBI Taxonomy" id="171437"/>
    <lineage>
        <taxon>Bacteria</taxon>
        <taxon>Pseudomonadati</taxon>
        <taxon>Pseudomonadota</taxon>
        <taxon>Alphaproteobacteria</taxon>
        <taxon>Geminicoccales</taxon>
        <taxon>Geminicoccaceae</taxon>
        <taxon>Tistrella</taxon>
    </lineage>
</organism>
<gene>
    <name evidence="2" type="ORF">DCK97_10445</name>
</gene>
<name>A0A3B9IKJ5_9PROT</name>
<evidence type="ECO:0000313" key="2">
    <source>
        <dbReference type="EMBL" id="HAE47827.1"/>
    </source>
</evidence>
<evidence type="ECO:0000256" key="1">
    <source>
        <dbReference type="SAM" id="MobiDB-lite"/>
    </source>
</evidence>
<feature type="non-terminal residue" evidence="2">
    <location>
        <position position="1"/>
    </location>
</feature>
<protein>
    <submittedName>
        <fullName evidence="2">(Fe-S)-binding protein</fullName>
    </submittedName>
</protein>